<keyword evidence="1" id="KW-0449">Lipoprotein</keyword>
<sequence>MADPFHPCPMACKPPTPLHHTAATRAPAQAGPLRVAARLKGTLAALLCVGALVASPVAWGQAGAGGGADGTTISGAATYAEVQRLIANREWVLARQRLEHWLQSHDSDPQARLLLGVVLAGQGDSAGAQRLYEQLTQAYPELPEPYNNLAVLHAAAGRLPEARAALEWALRFHPDYAVAHRNLGDVYAQLALGHWQRALALQPDTPGLGARAAALRRLLHPGAAADAPQQ</sequence>
<dbReference type="SMART" id="SM00028">
    <property type="entry name" value="TPR"/>
    <property type="match status" value="3"/>
</dbReference>
<dbReference type="Proteomes" id="UP000318542">
    <property type="component" value="Unassembled WGS sequence"/>
</dbReference>
<protein>
    <submittedName>
        <fullName evidence="1">Putative PEP-CTERM system TPR-repeat lipoprotein</fullName>
    </submittedName>
</protein>
<reference evidence="1 2" key="1">
    <citation type="submission" date="2019-07" db="EMBL/GenBank/DDBJ databases">
        <title>Tepidimonas thermarum AA-1 draft genome.</title>
        <authorList>
            <person name="Da Costa M.S."/>
            <person name="Froufe H.J.C."/>
            <person name="Egas C."/>
            <person name="Albuquerque L."/>
        </authorList>
    </citation>
    <scope>NUCLEOTIDE SEQUENCE [LARGE SCALE GENOMIC DNA]</scope>
    <source>
        <strain evidence="1 2">AA-1</strain>
    </source>
</reference>
<dbReference type="Gene3D" id="1.25.40.10">
    <property type="entry name" value="Tetratricopeptide repeat domain"/>
    <property type="match status" value="1"/>
</dbReference>
<name>A0A554X596_9BURK</name>
<evidence type="ECO:0000313" key="1">
    <source>
        <dbReference type="EMBL" id="TSE31011.1"/>
    </source>
</evidence>
<dbReference type="SUPFAM" id="SSF48452">
    <property type="entry name" value="TPR-like"/>
    <property type="match status" value="1"/>
</dbReference>
<dbReference type="AlphaFoldDB" id="A0A554X596"/>
<organism evidence="1 2">
    <name type="scientific">Tepidimonas thermarum</name>
    <dbReference type="NCBI Taxonomy" id="335431"/>
    <lineage>
        <taxon>Bacteria</taxon>
        <taxon>Pseudomonadati</taxon>
        <taxon>Pseudomonadota</taxon>
        <taxon>Betaproteobacteria</taxon>
        <taxon>Burkholderiales</taxon>
        <taxon>Tepidimonas</taxon>
    </lineage>
</organism>
<proteinExistence type="predicted"/>
<comment type="caution">
    <text evidence="1">The sequence shown here is derived from an EMBL/GenBank/DDBJ whole genome shotgun (WGS) entry which is preliminary data.</text>
</comment>
<dbReference type="InterPro" id="IPR011990">
    <property type="entry name" value="TPR-like_helical_dom_sf"/>
</dbReference>
<accession>A0A554X596</accession>
<dbReference type="Pfam" id="PF14559">
    <property type="entry name" value="TPR_19"/>
    <property type="match status" value="1"/>
</dbReference>
<evidence type="ECO:0000313" key="2">
    <source>
        <dbReference type="Proteomes" id="UP000318542"/>
    </source>
</evidence>
<keyword evidence="2" id="KW-1185">Reference proteome</keyword>
<dbReference type="EMBL" id="VJOL01000008">
    <property type="protein sequence ID" value="TSE31011.1"/>
    <property type="molecule type" value="Genomic_DNA"/>
</dbReference>
<dbReference type="InterPro" id="IPR019734">
    <property type="entry name" value="TPR_rpt"/>
</dbReference>
<gene>
    <name evidence="1" type="ORF">Tther_00719</name>
</gene>